<evidence type="ECO:0000256" key="6">
    <source>
        <dbReference type="SAM" id="MobiDB-lite"/>
    </source>
</evidence>
<evidence type="ECO:0000256" key="1">
    <source>
        <dbReference type="ARBA" id="ARBA00004496"/>
    </source>
</evidence>
<proteinExistence type="inferred from homology"/>
<gene>
    <name evidence="5" type="primary">recX</name>
    <name evidence="10" type="ORF">SAMN04488068_3006</name>
</gene>
<evidence type="ECO:0000313" key="10">
    <source>
        <dbReference type="EMBL" id="SHH23562.1"/>
    </source>
</evidence>
<comment type="subcellular location">
    <subcellularLocation>
        <location evidence="1 5">Cytoplasm</location>
    </subcellularLocation>
</comment>
<dbReference type="PANTHER" id="PTHR33602">
    <property type="entry name" value="REGULATORY PROTEIN RECX FAMILY PROTEIN"/>
    <property type="match status" value="1"/>
</dbReference>
<protein>
    <recommendedName>
        <fullName evidence="3 5">Regulatory protein RecX</fullName>
    </recommendedName>
</protein>
<keyword evidence="4 5" id="KW-0963">Cytoplasm</keyword>
<dbReference type="Gene3D" id="1.10.10.10">
    <property type="entry name" value="Winged helix-like DNA-binding domain superfamily/Winged helix DNA-binding domain"/>
    <property type="match status" value="3"/>
</dbReference>
<comment type="similarity">
    <text evidence="2 5">Belongs to the RecX family.</text>
</comment>
<dbReference type="Pfam" id="PF21982">
    <property type="entry name" value="RecX_HTH1"/>
    <property type="match status" value="1"/>
</dbReference>
<dbReference type="InterPro" id="IPR036388">
    <property type="entry name" value="WH-like_DNA-bd_sf"/>
</dbReference>
<evidence type="ECO:0000256" key="5">
    <source>
        <dbReference type="HAMAP-Rule" id="MF_01114"/>
    </source>
</evidence>
<dbReference type="EMBL" id="FQWZ01000007">
    <property type="protein sequence ID" value="SHH23562.1"/>
    <property type="molecule type" value="Genomic_DNA"/>
</dbReference>
<evidence type="ECO:0000256" key="4">
    <source>
        <dbReference type="ARBA" id="ARBA00022490"/>
    </source>
</evidence>
<dbReference type="InterPro" id="IPR053924">
    <property type="entry name" value="RecX_HTH_2nd"/>
</dbReference>
<comment type="function">
    <text evidence="5">Modulates RecA activity.</text>
</comment>
<evidence type="ECO:0000313" key="11">
    <source>
        <dbReference type="Proteomes" id="UP000199758"/>
    </source>
</evidence>
<evidence type="ECO:0000256" key="2">
    <source>
        <dbReference type="ARBA" id="ARBA00009695"/>
    </source>
</evidence>
<dbReference type="InterPro" id="IPR003783">
    <property type="entry name" value="Regulatory_RecX"/>
</dbReference>
<dbReference type="InterPro" id="IPR053926">
    <property type="entry name" value="RecX_HTH_1st"/>
</dbReference>
<dbReference type="InterPro" id="IPR053925">
    <property type="entry name" value="RecX_HTH_3rd"/>
</dbReference>
<evidence type="ECO:0000259" key="7">
    <source>
        <dbReference type="Pfam" id="PF02631"/>
    </source>
</evidence>
<dbReference type="PANTHER" id="PTHR33602:SF1">
    <property type="entry name" value="REGULATORY PROTEIN RECX FAMILY PROTEIN"/>
    <property type="match status" value="1"/>
</dbReference>
<sequence length="157" mass="17950">MRQRNKPPLETPQARDTALRLLGRREHSARELKSKLRARGLESDDADQVVDGLAEQGWQSDDRYAEMLVRSRIGQGHGPLRIEAEMRMAGIDADVIRATLDAAGEDWDAVARRVWQRHFREPATSMAERQKQYRYLMGRGFDGGTIARVLQHDPEDD</sequence>
<dbReference type="GO" id="GO:0006282">
    <property type="term" value="P:regulation of DNA repair"/>
    <property type="evidence" value="ECO:0007669"/>
    <property type="project" value="UniProtKB-UniRule"/>
</dbReference>
<dbReference type="AlphaFoldDB" id="A0A1M5RB55"/>
<dbReference type="Proteomes" id="UP000199758">
    <property type="component" value="Unassembled WGS sequence"/>
</dbReference>
<feature type="domain" description="RecX first three-helical" evidence="9">
    <location>
        <begin position="14"/>
        <end position="51"/>
    </location>
</feature>
<evidence type="ECO:0000256" key="3">
    <source>
        <dbReference type="ARBA" id="ARBA00018111"/>
    </source>
</evidence>
<reference evidence="10 11" key="1">
    <citation type="submission" date="2016-11" db="EMBL/GenBank/DDBJ databases">
        <authorList>
            <person name="Jaros S."/>
            <person name="Januszkiewicz K."/>
            <person name="Wedrychowicz H."/>
        </authorList>
    </citation>
    <scope>NUCLEOTIDE SEQUENCE [LARGE SCALE GENOMIC DNA]</scope>
    <source>
        <strain evidence="10 11">CGMCC 1.7049</strain>
    </source>
</reference>
<dbReference type="HAMAP" id="MF_01114">
    <property type="entry name" value="RecX"/>
    <property type="match status" value="1"/>
</dbReference>
<organism evidence="10 11">
    <name type="scientific">Hydrocarboniphaga daqingensis</name>
    <dbReference type="NCBI Taxonomy" id="490188"/>
    <lineage>
        <taxon>Bacteria</taxon>
        <taxon>Pseudomonadati</taxon>
        <taxon>Pseudomonadota</taxon>
        <taxon>Gammaproteobacteria</taxon>
        <taxon>Nevskiales</taxon>
        <taxon>Nevskiaceae</taxon>
        <taxon>Hydrocarboniphaga</taxon>
    </lineage>
</organism>
<evidence type="ECO:0000259" key="9">
    <source>
        <dbReference type="Pfam" id="PF21982"/>
    </source>
</evidence>
<name>A0A1M5RB55_9GAMM</name>
<feature type="domain" description="RecX third three-helical" evidence="8">
    <location>
        <begin position="109"/>
        <end position="150"/>
    </location>
</feature>
<accession>A0A1M5RB55</accession>
<keyword evidence="11" id="KW-1185">Reference proteome</keyword>
<dbReference type="GO" id="GO:0005737">
    <property type="term" value="C:cytoplasm"/>
    <property type="evidence" value="ECO:0007669"/>
    <property type="project" value="UniProtKB-SubCell"/>
</dbReference>
<dbReference type="STRING" id="490188.SAMN04488068_3006"/>
<feature type="domain" description="RecX second three-helical" evidence="7">
    <location>
        <begin position="60"/>
        <end position="100"/>
    </location>
</feature>
<feature type="region of interest" description="Disordered" evidence="6">
    <location>
        <begin position="1"/>
        <end position="24"/>
    </location>
</feature>
<evidence type="ECO:0000259" key="8">
    <source>
        <dbReference type="Pfam" id="PF21981"/>
    </source>
</evidence>
<dbReference type="Pfam" id="PF21981">
    <property type="entry name" value="RecX_HTH3"/>
    <property type="match status" value="1"/>
</dbReference>
<dbReference type="Pfam" id="PF02631">
    <property type="entry name" value="RecX_HTH2"/>
    <property type="match status" value="1"/>
</dbReference>
<dbReference type="RefSeq" id="WP_245793298.1">
    <property type="nucleotide sequence ID" value="NZ_FQWZ01000007.1"/>
</dbReference>